<gene>
    <name evidence="4" type="ORF">JMUB590_1857</name>
</gene>
<accession>A0ABM7FU45</accession>
<dbReference type="GeneID" id="58051601"/>
<sequence length="181" mass="20535">MNRKTEIILAWIANGLSIMYLLLTGMSLIVMKSSENQQQYNDILKQFYGSEQNVTPDILFASMIISIGFLAFSTLLGVVGALIIKGRKNLAGCLFIAAAITGIVTMNLIAMILWIIVAVLLFSKKDSRHQSYFNNTNGTQNSNERRNLANNDNLNQNHTRQDEWDPEKELKDRKKDDPYIY</sequence>
<protein>
    <recommendedName>
        <fullName evidence="3">DUF4064 domain-containing protein</fullName>
    </recommendedName>
</protein>
<dbReference type="InterPro" id="IPR025273">
    <property type="entry name" value="DUF4064"/>
</dbReference>
<feature type="transmembrane region" description="Helical" evidence="2">
    <location>
        <begin position="58"/>
        <end position="84"/>
    </location>
</feature>
<organism evidence="4 5">
    <name type="scientific">Staphylococcus caprae</name>
    <dbReference type="NCBI Taxonomy" id="29380"/>
    <lineage>
        <taxon>Bacteria</taxon>
        <taxon>Bacillati</taxon>
        <taxon>Bacillota</taxon>
        <taxon>Bacilli</taxon>
        <taxon>Bacillales</taxon>
        <taxon>Staphylococcaceae</taxon>
        <taxon>Staphylococcus</taxon>
    </lineage>
</organism>
<keyword evidence="2" id="KW-1133">Transmembrane helix</keyword>
<keyword evidence="5" id="KW-1185">Reference proteome</keyword>
<feature type="region of interest" description="Disordered" evidence="1">
    <location>
        <begin position="133"/>
        <end position="181"/>
    </location>
</feature>
<name>A0ABM7FU45_9STAP</name>
<reference evidence="4 5" key="1">
    <citation type="submission" date="2018-05" db="EMBL/GenBank/DDBJ databases">
        <title>Complete genome sequencing of three human clinical isolates of Staphylococcus caprae reveals virulence factors similar to those of S. epidermidis and S. capitis.</title>
        <authorList>
            <person name="Watanabe S."/>
            <person name="Cui L."/>
        </authorList>
    </citation>
    <scope>NUCLEOTIDE SEQUENCE [LARGE SCALE GENOMIC DNA]</scope>
    <source>
        <strain evidence="4 5">JMUB590</strain>
    </source>
</reference>
<proteinExistence type="predicted"/>
<feature type="domain" description="DUF4064" evidence="3">
    <location>
        <begin position="2"/>
        <end position="105"/>
    </location>
</feature>
<dbReference type="RefSeq" id="WP_037541327.1">
    <property type="nucleotide sequence ID" value="NZ_AP018585.1"/>
</dbReference>
<dbReference type="Pfam" id="PF13273">
    <property type="entry name" value="DUF4064"/>
    <property type="match status" value="1"/>
</dbReference>
<evidence type="ECO:0000256" key="2">
    <source>
        <dbReference type="SAM" id="Phobius"/>
    </source>
</evidence>
<keyword evidence="2" id="KW-0472">Membrane</keyword>
<evidence type="ECO:0000259" key="3">
    <source>
        <dbReference type="Pfam" id="PF13273"/>
    </source>
</evidence>
<keyword evidence="2" id="KW-0812">Transmembrane</keyword>
<feature type="compositionally biased region" description="Basic and acidic residues" evidence="1">
    <location>
        <begin position="159"/>
        <end position="181"/>
    </location>
</feature>
<dbReference type="Proteomes" id="UP000274772">
    <property type="component" value="Chromosome"/>
</dbReference>
<feature type="compositionally biased region" description="Low complexity" evidence="1">
    <location>
        <begin position="148"/>
        <end position="157"/>
    </location>
</feature>
<evidence type="ECO:0000256" key="1">
    <source>
        <dbReference type="SAM" id="MobiDB-lite"/>
    </source>
</evidence>
<dbReference type="EMBL" id="AP018586">
    <property type="protein sequence ID" value="BBD92914.1"/>
    <property type="molecule type" value="Genomic_DNA"/>
</dbReference>
<feature type="transmembrane region" description="Helical" evidence="2">
    <location>
        <begin position="91"/>
        <end position="122"/>
    </location>
</feature>
<evidence type="ECO:0000313" key="5">
    <source>
        <dbReference type="Proteomes" id="UP000274772"/>
    </source>
</evidence>
<feature type="transmembrane region" description="Helical" evidence="2">
    <location>
        <begin position="7"/>
        <end position="31"/>
    </location>
</feature>
<evidence type="ECO:0000313" key="4">
    <source>
        <dbReference type="EMBL" id="BBD92914.1"/>
    </source>
</evidence>